<accession>F6FG54</accession>
<gene>
    <name evidence="1" type="ordered locus">MHF_1316</name>
</gene>
<name>F6FG54_MYCHI</name>
<dbReference type="HOGENOM" id="CLU_098620_0_0_14"/>
<dbReference type="KEGG" id="mhf:MHF_1316"/>
<organism evidence="1 2">
    <name type="scientific">Mycoplasma haemofelis (strain Ohio2)</name>
    <dbReference type="NCBI Taxonomy" id="859194"/>
    <lineage>
        <taxon>Bacteria</taxon>
        <taxon>Bacillati</taxon>
        <taxon>Mycoplasmatota</taxon>
        <taxon>Mollicutes</taxon>
        <taxon>Mycoplasmataceae</taxon>
        <taxon>Mycoplasma</taxon>
    </lineage>
</organism>
<sequence>MSSTLKIPLFMAGATATAGIGALAAKELSSPKDEKTISSLLVTDPSKRSIADSEDEAWKQVWESYKKSKKDIWRLGEGADVPLSLKTTCKSKLTLKVSGKDSEGYREFLSYCTRDTLVSDLIKEHGGGKELLVKGNGSDGDWKAVWQSYKSDSRNTSKTANGDIWKLEGWSSKHSEQNAPDTFMNKCLANAKEPVYEVSNQIYIDTLAFCTKAKTESVRVNG</sequence>
<dbReference type="STRING" id="859194.MHF_1316"/>
<proteinExistence type="predicted"/>
<protein>
    <submittedName>
        <fullName evidence="1">Uncharacterized protein</fullName>
    </submittedName>
</protein>
<dbReference type="AlphaFoldDB" id="F6FG54"/>
<dbReference type="Proteomes" id="UP000007952">
    <property type="component" value="Chromosome"/>
</dbReference>
<evidence type="ECO:0000313" key="1">
    <source>
        <dbReference type="EMBL" id="AEG73552.1"/>
    </source>
</evidence>
<reference key="2">
    <citation type="submission" date="2011-05" db="EMBL/GenBank/DDBJ databases">
        <title>The Genome of Mycoplasma haemofelis Strain Ohio2, a pathogenic hemoplasma of the cat.</title>
        <authorList>
            <person name="Santos A.P."/>
            <person name="Guimaraes A.M.S."/>
            <person name="SanMiguel P.J."/>
            <person name="Martin S.W."/>
            <person name="Messick J.B."/>
        </authorList>
    </citation>
    <scope>NUCLEOTIDE SEQUENCE</scope>
    <source>
        <strain>Ohio2</strain>
    </source>
</reference>
<dbReference type="BioCyc" id="MHAE859194:G1GR7-1311-MONOMER"/>
<evidence type="ECO:0000313" key="2">
    <source>
        <dbReference type="Proteomes" id="UP000007952"/>
    </source>
</evidence>
<dbReference type="EMBL" id="CP002808">
    <property type="protein sequence ID" value="AEG73552.1"/>
    <property type="molecule type" value="Genomic_DNA"/>
</dbReference>
<reference evidence="1 2" key="1">
    <citation type="journal article" date="2011" name="J. Bacteriol.">
        <title>Complete genome sequences of two hemotropic Mycoplasmas, Mycoplasma haemofelis strain Ohio2 and Mycoplasma suis strain Illinois.</title>
        <authorList>
            <person name="Messick J.B."/>
            <person name="Santos A.P."/>
            <person name="Guimaraes A.M."/>
        </authorList>
    </citation>
    <scope>NUCLEOTIDE SEQUENCE [LARGE SCALE GENOMIC DNA]</scope>
    <source>
        <strain evidence="1 2">Ohio2</strain>
    </source>
</reference>